<keyword evidence="3" id="KW-1185">Reference proteome</keyword>
<comment type="caution">
    <text evidence="2">The sequence shown here is derived from an EMBL/GenBank/DDBJ whole genome shotgun (WGS) entry which is preliminary data.</text>
</comment>
<reference evidence="2 3" key="1">
    <citation type="journal article" date="2017" name="Curr. Biol.">
        <title>Genome architecture and evolution of a unichromosomal asexual nematode.</title>
        <authorList>
            <person name="Fradin H."/>
            <person name="Zegar C."/>
            <person name="Gutwein M."/>
            <person name="Lucas J."/>
            <person name="Kovtun M."/>
            <person name="Corcoran D."/>
            <person name="Baugh L.R."/>
            <person name="Kiontke K."/>
            <person name="Gunsalus K."/>
            <person name="Fitch D.H."/>
            <person name="Piano F."/>
        </authorList>
    </citation>
    <scope>NUCLEOTIDE SEQUENCE [LARGE SCALE GENOMIC DNA]</scope>
    <source>
        <strain evidence="2">PF1309</strain>
    </source>
</reference>
<evidence type="ECO:0000256" key="1">
    <source>
        <dbReference type="SAM" id="MobiDB-lite"/>
    </source>
</evidence>
<dbReference type="Proteomes" id="UP000218231">
    <property type="component" value="Unassembled WGS sequence"/>
</dbReference>
<accession>A0A2A2KZ59</accession>
<organism evidence="2 3">
    <name type="scientific">Diploscapter pachys</name>
    <dbReference type="NCBI Taxonomy" id="2018661"/>
    <lineage>
        <taxon>Eukaryota</taxon>
        <taxon>Metazoa</taxon>
        <taxon>Ecdysozoa</taxon>
        <taxon>Nematoda</taxon>
        <taxon>Chromadorea</taxon>
        <taxon>Rhabditida</taxon>
        <taxon>Rhabditina</taxon>
        <taxon>Rhabditomorpha</taxon>
        <taxon>Rhabditoidea</taxon>
        <taxon>Rhabditidae</taxon>
        <taxon>Diploscapter</taxon>
    </lineage>
</organism>
<feature type="region of interest" description="Disordered" evidence="1">
    <location>
        <begin position="110"/>
        <end position="149"/>
    </location>
</feature>
<protein>
    <submittedName>
        <fullName evidence="2">Uncharacterized protein</fullName>
    </submittedName>
</protein>
<dbReference type="AlphaFoldDB" id="A0A2A2KZ59"/>
<sequence length="284" mass="32197">MGIMFMYIAGLLSQHSSPVPVRLNMLRQDSPIYKVRLHTIMTQQQPPIEPIPAWYQIPKSAQAAPSYYERREPPPYERMIQHSNAYSNYAPSSYGSRPYELIPSSAAVIPARRYPPGQDVSNRDRNDHHQGEHPLDSTQPTAPPKLAPRQSISQRLHPLFLRFSPNAPYDSVNQHQQTSAYAPVHSSAHSHRLVLPRPTPISVLLSSPPSALYRPGRVEFRPDVWQPRGSGRSSLSARTPLILEKLLKPFDKTKNKLIGFVKHLKALYSINDLFSWSKTKASMQ</sequence>
<feature type="compositionally biased region" description="Basic and acidic residues" evidence="1">
    <location>
        <begin position="121"/>
        <end position="135"/>
    </location>
</feature>
<gene>
    <name evidence="2" type="ORF">WR25_24186</name>
</gene>
<evidence type="ECO:0000313" key="2">
    <source>
        <dbReference type="EMBL" id="PAV79182.1"/>
    </source>
</evidence>
<proteinExistence type="predicted"/>
<name>A0A2A2KZ59_9BILA</name>
<dbReference type="EMBL" id="LIAE01007462">
    <property type="protein sequence ID" value="PAV79182.1"/>
    <property type="molecule type" value="Genomic_DNA"/>
</dbReference>
<evidence type="ECO:0000313" key="3">
    <source>
        <dbReference type="Proteomes" id="UP000218231"/>
    </source>
</evidence>